<protein>
    <submittedName>
        <fullName evidence="9">TolC family protein</fullName>
    </submittedName>
</protein>
<dbReference type="RefSeq" id="WP_346820672.1">
    <property type="nucleotide sequence ID" value="NZ_JBDKWZ010000004.1"/>
</dbReference>
<dbReference type="EMBL" id="JBDKWZ010000004">
    <property type="protein sequence ID" value="MEN7547891.1"/>
    <property type="molecule type" value="Genomic_DNA"/>
</dbReference>
<comment type="similarity">
    <text evidence="2">Belongs to the outer membrane factor (OMF) (TC 1.B.17) family.</text>
</comment>
<dbReference type="GO" id="GO:1990281">
    <property type="term" value="C:efflux pump complex"/>
    <property type="evidence" value="ECO:0007669"/>
    <property type="project" value="TreeGrafter"/>
</dbReference>
<dbReference type="PANTHER" id="PTHR30026">
    <property type="entry name" value="OUTER MEMBRANE PROTEIN TOLC"/>
    <property type="match status" value="1"/>
</dbReference>
<keyword evidence="10" id="KW-1185">Reference proteome</keyword>
<dbReference type="AlphaFoldDB" id="A0AAW9S472"/>
<keyword evidence="7" id="KW-0998">Cell outer membrane</keyword>
<evidence type="ECO:0000256" key="1">
    <source>
        <dbReference type="ARBA" id="ARBA00004442"/>
    </source>
</evidence>
<keyword evidence="6" id="KW-0472">Membrane</keyword>
<evidence type="ECO:0000256" key="8">
    <source>
        <dbReference type="SAM" id="Coils"/>
    </source>
</evidence>
<keyword evidence="8" id="KW-0175">Coiled coil</keyword>
<dbReference type="SUPFAM" id="SSF56954">
    <property type="entry name" value="Outer membrane efflux proteins (OEP)"/>
    <property type="match status" value="1"/>
</dbReference>
<organism evidence="9 10">
    <name type="scientific">Rapidithrix thailandica</name>
    <dbReference type="NCBI Taxonomy" id="413964"/>
    <lineage>
        <taxon>Bacteria</taxon>
        <taxon>Pseudomonadati</taxon>
        <taxon>Bacteroidota</taxon>
        <taxon>Cytophagia</taxon>
        <taxon>Cytophagales</taxon>
        <taxon>Flammeovirgaceae</taxon>
        <taxon>Rapidithrix</taxon>
    </lineage>
</organism>
<evidence type="ECO:0000256" key="7">
    <source>
        <dbReference type="ARBA" id="ARBA00023237"/>
    </source>
</evidence>
<evidence type="ECO:0000313" key="10">
    <source>
        <dbReference type="Proteomes" id="UP001403385"/>
    </source>
</evidence>
<dbReference type="Pfam" id="PF02321">
    <property type="entry name" value="OEP"/>
    <property type="match status" value="2"/>
</dbReference>
<gene>
    <name evidence="9" type="ORF">AAG747_08225</name>
</gene>
<evidence type="ECO:0000256" key="5">
    <source>
        <dbReference type="ARBA" id="ARBA00022692"/>
    </source>
</evidence>
<dbReference type="GO" id="GO:0015288">
    <property type="term" value="F:porin activity"/>
    <property type="evidence" value="ECO:0007669"/>
    <property type="project" value="TreeGrafter"/>
</dbReference>
<dbReference type="PANTHER" id="PTHR30026:SF20">
    <property type="entry name" value="OUTER MEMBRANE PROTEIN TOLC"/>
    <property type="match status" value="1"/>
</dbReference>
<dbReference type="InterPro" id="IPR003423">
    <property type="entry name" value="OMP_efflux"/>
</dbReference>
<dbReference type="GO" id="GO:0009279">
    <property type="term" value="C:cell outer membrane"/>
    <property type="evidence" value="ECO:0007669"/>
    <property type="project" value="UniProtKB-SubCell"/>
</dbReference>
<evidence type="ECO:0000313" key="9">
    <source>
        <dbReference type="EMBL" id="MEN7547891.1"/>
    </source>
</evidence>
<sequence length="459" mass="52034">MTNREKLFYHYLTVAFVVTVLMGGFSTRLYAQEAGGNVSEKITLDQCITYALDNQPVLKKAKLGQEISEKEVKIALSGWLPQVNANFDLQHFLKQPVTLLPDFTDPSGPRQEVTMGVKNTSTLGISATQILYGNDVMLAGKTAKDYRLEASQQIESVKIDVVVSVSKAYYQVLITQQRLELLDENIQRLEKNLRDAQSRYESGLADNIDYKRATIALNSAKVEKITAVESLKVQYASLKQLMGYPSEQSLEVSMDVNAMETAVPLKENQQTTDFSNRIEYKLLQTNKRLVNASVQYYNRDFLPTVSAFVNYNWAYQNDEFAKLYNRNFPNSVVGLKATVPLFTGLRRLRNVQKSKLQYMQLESEEENLVNQMNTEHVQAMATYRSALEAYQTSKENYELAQEVYETVQLQYNQGIKAYLEVIVSETDLRSSQLNYLNALLNVLSSKLDVQKALGTVPVS</sequence>
<evidence type="ECO:0000256" key="2">
    <source>
        <dbReference type="ARBA" id="ARBA00007613"/>
    </source>
</evidence>
<dbReference type="Gene3D" id="1.20.1600.10">
    <property type="entry name" value="Outer membrane efflux proteins (OEP)"/>
    <property type="match status" value="1"/>
</dbReference>
<keyword evidence="5" id="KW-0812">Transmembrane</keyword>
<dbReference type="Proteomes" id="UP001403385">
    <property type="component" value="Unassembled WGS sequence"/>
</dbReference>
<accession>A0AAW9S472</accession>
<dbReference type="GO" id="GO:0015562">
    <property type="term" value="F:efflux transmembrane transporter activity"/>
    <property type="evidence" value="ECO:0007669"/>
    <property type="project" value="InterPro"/>
</dbReference>
<proteinExistence type="inferred from homology"/>
<evidence type="ECO:0000256" key="6">
    <source>
        <dbReference type="ARBA" id="ARBA00023136"/>
    </source>
</evidence>
<evidence type="ECO:0000256" key="4">
    <source>
        <dbReference type="ARBA" id="ARBA00022452"/>
    </source>
</evidence>
<feature type="coiled-coil region" evidence="8">
    <location>
        <begin position="172"/>
        <end position="206"/>
    </location>
</feature>
<evidence type="ECO:0000256" key="3">
    <source>
        <dbReference type="ARBA" id="ARBA00022448"/>
    </source>
</evidence>
<comment type="caution">
    <text evidence="9">The sequence shown here is derived from an EMBL/GenBank/DDBJ whole genome shotgun (WGS) entry which is preliminary data.</text>
</comment>
<reference evidence="9 10" key="1">
    <citation type="submission" date="2024-04" db="EMBL/GenBank/DDBJ databases">
        <title>Novel genus in family Flammeovirgaceae.</title>
        <authorList>
            <person name="Nguyen T.H."/>
            <person name="Vuong T.Q."/>
            <person name="Le H."/>
            <person name="Kim S.-G."/>
        </authorList>
    </citation>
    <scope>NUCLEOTIDE SEQUENCE [LARGE SCALE GENOMIC DNA]</scope>
    <source>
        <strain evidence="9 10">JCM 23209</strain>
    </source>
</reference>
<keyword evidence="3" id="KW-0813">Transport</keyword>
<keyword evidence="4" id="KW-1134">Transmembrane beta strand</keyword>
<comment type="subcellular location">
    <subcellularLocation>
        <location evidence="1">Cell outer membrane</location>
    </subcellularLocation>
</comment>
<name>A0AAW9S472_9BACT</name>
<dbReference type="InterPro" id="IPR051906">
    <property type="entry name" value="TolC-like"/>
</dbReference>